<organism evidence="2 3">
    <name type="scientific">Streptomyces pseudogriseolus</name>
    <name type="common">Streptomyces gancidicus</name>
    <name type="synonym">Streptomyces rubiginosus</name>
    <dbReference type="NCBI Taxonomy" id="36817"/>
    <lineage>
        <taxon>Bacteria</taxon>
        <taxon>Bacillati</taxon>
        <taxon>Actinomycetota</taxon>
        <taxon>Actinomycetes</taxon>
        <taxon>Kitasatosporales</taxon>
        <taxon>Streptomycetaceae</taxon>
        <taxon>Streptomyces</taxon>
        <taxon>Streptomyces pseudogriseolus group</taxon>
    </lineage>
</organism>
<evidence type="ECO:0000313" key="3">
    <source>
        <dbReference type="Proteomes" id="UP000597853"/>
    </source>
</evidence>
<dbReference type="Proteomes" id="UP000597853">
    <property type="component" value="Unassembled WGS sequence"/>
</dbReference>
<dbReference type="EMBL" id="BMTX01000035">
    <property type="protein sequence ID" value="GGS75774.1"/>
    <property type="molecule type" value="Genomic_DNA"/>
</dbReference>
<dbReference type="InterPro" id="IPR025855">
    <property type="entry name" value="Replic_Relax"/>
</dbReference>
<reference evidence="3" key="1">
    <citation type="journal article" date="2019" name="Int. J. Syst. Evol. Microbiol.">
        <title>The Global Catalogue of Microorganisms (GCM) 10K type strain sequencing project: providing services to taxonomists for standard genome sequencing and annotation.</title>
        <authorList>
            <consortium name="The Broad Institute Genomics Platform"/>
            <consortium name="The Broad Institute Genome Sequencing Center for Infectious Disease"/>
            <person name="Wu L."/>
            <person name="Ma J."/>
        </authorList>
    </citation>
    <scope>NUCLEOTIDE SEQUENCE [LARGE SCALE GENOMIC DNA]</scope>
    <source>
        <strain evidence="3">JCM 4416</strain>
    </source>
</reference>
<evidence type="ECO:0000313" key="2">
    <source>
        <dbReference type="EMBL" id="GGS75774.1"/>
    </source>
</evidence>
<accession>A0ABQ2TLU5</accession>
<name>A0ABQ2TLU5_STREZ</name>
<sequence length="351" mass="38603">MTDTSSARQLEPEPRPTWSWSAERLPGGQESSAVNGATNDSNVVPITAAHTVRQGASRHADTSLPSPEPSGKGKKSTPAMKVRADALRMLGCVRIATVRQMAQVITKEKSDGRSYVRRAMNKLAELGLAETNGKDGKHQIWNLTPAGQKALADGNELPPRPKAGTGAKAVLAGFGPHGVAVTDMILAYGGRKHLTDWQVEVNHAIKETGLSFNTDAVLALPTKTSEVRLFELDNGTMSQARLAKEVWDYERYAGHRVWEGARGTIGTTYPFWQRHRYTRSQTFPRLHVVLAGKEEHLLDNRLQALAGDVQGIAVAVWVNTLPRLQRGEPWYEIGVDDPGQRRRRYPEPVGR</sequence>
<evidence type="ECO:0000256" key="1">
    <source>
        <dbReference type="SAM" id="MobiDB-lite"/>
    </source>
</evidence>
<dbReference type="Pfam" id="PF13814">
    <property type="entry name" value="Replic_Relax"/>
    <property type="match status" value="1"/>
</dbReference>
<comment type="caution">
    <text evidence="2">The sequence shown here is derived from an EMBL/GenBank/DDBJ whole genome shotgun (WGS) entry which is preliminary data.</text>
</comment>
<protein>
    <recommendedName>
        <fullName evidence="4">Protein involved in plasmid replication-relaxation</fullName>
    </recommendedName>
</protein>
<feature type="compositionally biased region" description="Polar residues" evidence="1">
    <location>
        <begin position="29"/>
        <end position="44"/>
    </location>
</feature>
<keyword evidence="3" id="KW-1185">Reference proteome</keyword>
<evidence type="ECO:0008006" key="4">
    <source>
        <dbReference type="Google" id="ProtNLM"/>
    </source>
</evidence>
<proteinExistence type="predicted"/>
<feature type="region of interest" description="Disordered" evidence="1">
    <location>
        <begin position="1"/>
        <end position="79"/>
    </location>
</feature>
<gene>
    <name evidence="2" type="ORF">GCM10010285_62840</name>
</gene>